<proteinExistence type="predicted"/>
<keyword evidence="2" id="KW-0285">Flavoprotein</keyword>
<evidence type="ECO:0000313" key="7">
    <source>
        <dbReference type="Proteomes" id="UP000191522"/>
    </source>
</evidence>
<sequence>MTVETDVLIAGGGPTGLVLALWLHKQGVRFRIVDLGTGPMQNSRALVVHARIIELYRQLDLADELLEHGYKLPATNVWVDGQHRAHIPFGDFGKDLTPYPYMLTVPQDTHERVLERKLNSYGILVERCTKFESFVDNGLSITAKLRQDDGTETTCEASYVVGCDGARSIVRHEIGAKYEGDTYVPLFYIADLETEEQDSPFFNGEAHLSFIDDAFNLIIPYAQERHVRLIGTTIPKTNETHQDHDMSEPRSEVTFDDVLPGIKKACKMENKKVHWFSPYRSHHRLSSIFRKNRAFLVGDAAHIHSPVGGQGMNTGIMDAINLAWKLATVIKEDSMTQEAKDQLLDSYESERRAFALSVLGATDYAFTILTSPGFLSHIIRAWIIPYVAPLVTRFQFARMEIFRRASQLICSYRGSPLNQEGQGFETVQPGDRVPWAKTDTSDNFETLQYLCWQLHVYGTPASELSEWCQEMYIRLAVFQWDKKYGEVGLKKDAAYLVRPDHYIAGIFEGQSVLSQLDGYFSTHGLTCPHPLGG</sequence>
<evidence type="ECO:0000256" key="1">
    <source>
        <dbReference type="ARBA" id="ARBA00001974"/>
    </source>
</evidence>
<dbReference type="Gene3D" id="3.50.50.60">
    <property type="entry name" value="FAD/NAD(P)-binding domain"/>
    <property type="match status" value="1"/>
</dbReference>
<evidence type="ECO:0000313" key="6">
    <source>
        <dbReference type="EMBL" id="OQD77239.1"/>
    </source>
</evidence>
<dbReference type="OrthoDB" id="2096480at2759"/>
<organism evidence="6 7">
    <name type="scientific">Penicillium decumbens</name>
    <dbReference type="NCBI Taxonomy" id="69771"/>
    <lineage>
        <taxon>Eukaryota</taxon>
        <taxon>Fungi</taxon>
        <taxon>Dikarya</taxon>
        <taxon>Ascomycota</taxon>
        <taxon>Pezizomycotina</taxon>
        <taxon>Eurotiomycetes</taxon>
        <taxon>Eurotiomycetidae</taxon>
        <taxon>Eurotiales</taxon>
        <taxon>Aspergillaceae</taxon>
        <taxon>Penicillium</taxon>
    </lineage>
</organism>
<evidence type="ECO:0000259" key="5">
    <source>
        <dbReference type="Pfam" id="PF01494"/>
    </source>
</evidence>
<dbReference type="OMA" id="YPQDRHE"/>
<dbReference type="AlphaFoldDB" id="A0A1V6PJQ0"/>
<protein>
    <recommendedName>
        <fullName evidence="5">FAD-binding domain-containing protein</fullName>
    </recommendedName>
</protein>
<feature type="domain" description="FAD-binding" evidence="5">
    <location>
        <begin position="4"/>
        <end position="359"/>
    </location>
</feature>
<keyword evidence="3" id="KW-0274">FAD</keyword>
<dbReference type="Gene3D" id="3.30.70.2450">
    <property type="match status" value="1"/>
</dbReference>
<accession>A0A1V6PJQ0</accession>
<reference evidence="7" key="1">
    <citation type="journal article" date="2017" name="Nat. Microbiol.">
        <title>Global analysis of biosynthetic gene clusters reveals vast potential of secondary metabolite production in Penicillium species.</title>
        <authorList>
            <person name="Nielsen J.C."/>
            <person name="Grijseels S."/>
            <person name="Prigent S."/>
            <person name="Ji B."/>
            <person name="Dainat J."/>
            <person name="Nielsen K.F."/>
            <person name="Frisvad J.C."/>
            <person name="Workman M."/>
            <person name="Nielsen J."/>
        </authorList>
    </citation>
    <scope>NUCLEOTIDE SEQUENCE [LARGE SCALE GENOMIC DNA]</scope>
    <source>
        <strain evidence="7">IBT 11843</strain>
    </source>
</reference>
<evidence type="ECO:0000256" key="3">
    <source>
        <dbReference type="ARBA" id="ARBA00022827"/>
    </source>
</evidence>
<gene>
    <name evidence="6" type="ORF">PENDEC_c003G04003</name>
</gene>
<dbReference type="InterPro" id="IPR036188">
    <property type="entry name" value="FAD/NAD-bd_sf"/>
</dbReference>
<keyword evidence="7" id="KW-1185">Reference proteome</keyword>
<evidence type="ECO:0000256" key="2">
    <source>
        <dbReference type="ARBA" id="ARBA00022630"/>
    </source>
</evidence>
<dbReference type="PANTHER" id="PTHR43004">
    <property type="entry name" value="TRK SYSTEM POTASSIUM UPTAKE PROTEIN"/>
    <property type="match status" value="1"/>
</dbReference>
<dbReference type="PRINTS" id="PR00420">
    <property type="entry name" value="RNGMNOXGNASE"/>
</dbReference>
<name>A0A1V6PJQ0_PENDC</name>
<dbReference type="SUPFAM" id="SSF51905">
    <property type="entry name" value="FAD/NAD(P)-binding domain"/>
    <property type="match status" value="1"/>
</dbReference>
<evidence type="ECO:0000256" key="4">
    <source>
        <dbReference type="ARBA" id="ARBA00023002"/>
    </source>
</evidence>
<dbReference type="InterPro" id="IPR050641">
    <property type="entry name" value="RIFMO-like"/>
</dbReference>
<dbReference type="EMBL" id="MDYL01000003">
    <property type="protein sequence ID" value="OQD77239.1"/>
    <property type="molecule type" value="Genomic_DNA"/>
</dbReference>
<dbReference type="STRING" id="69771.A0A1V6PJQ0"/>
<dbReference type="PANTHER" id="PTHR43004:SF19">
    <property type="entry name" value="BINDING MONOOXYGENASE, PUTATIVE (JCVI)-RELATED"/>
    <property type="match status" value="1"/>
</dbReference>
<dbReference type="Pfam" id="PF01494">
    <property type="entry name" value="FAD_binding_3"/>
    <property type="match status" value="1"/>
</dbReference>
<dbReference type="Proteomes" id="UP000191522">
    <property type="component" value="Unassembled WGS sequence"/>
</dbReference>
<comment type="cofactor">
    <cofactor evidence="1">
        <name>FAD</name>
        <dbReference type="ChEBI" id="CHEBI:57692"/>
    </cofactor>
</comment>
<comment type="caution">
    <text evidence="6">The sequence shown here is derived from an EMBL/GenBank/DDBJ whole genome shotgun (WGS) entry which is preliminary data.</text>
</comment>
<keyword evidence="4" id="KW-0560">Oxidoreductase</keyword>
<dbReference type="GO" id="GO:0016709">
    <property type="term" value="F:oxidoreductase activity, acting on paired donors, with incorporation or reduction of molecular oxygen, NAD(P)H as one donor, and incorporation of one atom of oxygen"/>
    <property type="evidence" value="ECO:0007669"/>
    <property type="project" value="UniProtKB-ARBA"/>
</dbReference>
<dbReference type="GO" id="GO:0071949">
    <property type="term" value="F:FAD binding"/>
    <property type="evidence" value="ECO:0007669"/>
    <property type="project" value="InterPro"/>
</dbReference>
<dbReference type="InterPro" id="IPR002938">
    <property type="entry name" value="FAD-bd"/>
</dbReference>